<gene>
    <name evidence="2" type="ORF">LWI28_005043</name>
</gene>
<evidence type="ECO:0000256" key="1">
    <source>
        <dbReference type="SAM" id="MobiDB-lite"/>
    </source>
</evidence>
<evidence type="ECO:0000313" key="3">
    <source>
        <dbReference type="Proteomes" id="UP001064489"/>
    </source>
</evidence>
<dbReference type="Proteomes" id="UP001064489">
    <property type="component" value="Chromosome 9"/>
</dbReference>
<protein>
    <submittedName>
        <fullName evidence="2">Uncharacterized protein</fullName>
    </submittedName>
</protein>
<feature type="region of interest" description="Disordered" evidence="1">
    <location>
        <begin position="71"/>
        <end position="90"/>
    </location>
</feature>
<organism evidence="2 3">
    <name type="scientific">Acer negundo</name>
    <name type="common">Box elder</name>
    <dbReference type="NCBI Taxonomy" id="4023"/>
    <lineage>
        <taxon>Eukaryota</taxon>
        <taxon>Viridiplantae</taxon>
        <taxon>Streptophyta</taxon>
        <taxon>Embryophyta</taxon>
        <taxon>Tracheophyta</taxon>
        <taxon>Spermatophyta</taxon>
        <taxon>Magnoliopsida</taxon>
        <taxon>eudicotyledons</taxon>
        <taxon>Gunneridae</taxon>
        <taxon>Pentapetalae</taxon>
        <taxon>rosids</taxon>
        <taxon>malvids</taxon>
        <taxon>Sapindales</taxon>
        <taxon>Sapindaceae</taxon>
        <taxon>Hippocastanoideae</taxon>
        <taxon>Acereae</taxon>
        <taxon>Acer</taxon>
    </lineage>
</organism>
<dbReference type="AlphaFoldDB" id="A0AAD5P5I7"/>
<proteinExistence type="predicted"/>
<comment type="caution">
    <text evidence="2">The sequence shown here is derived from an EMBL/GenBank/DDBJ whole genome shotgun (WGS) entry which is preliminary data.</text>
</comment>
<dbReference type="PANTHER" id="PTHR34222:SF79">
    <property type="entry name" value="RETROVIRUS-RELATED POL POLYPROTEIN FROM TRANSPOSON TNT 1-94"/>
    <property type="match status" value="1"/>
</dbReference>
<evidence type="ECO:0000313" key="2">
    <source>
        <dbReference type="EMBL" id="KAI9200262.1"/>
    </source>
</evidence>
<dbReference type="PANTHER" id="PTHR34222">
    <property type="entry name" value="GAG_PRE-INTEGRS DOMAIN-CONTAINING PROTEIN"/>
    <property type="match status" value="1"/>
</dbReference>
<reference evidence="2" key="1">
    <citation type="journal article" date="2022" name="Plant J.">
        <title>Strategies of tolerance reflected in two North American maple genomes.</title>
        <authorList>
            <person name="McEvoy S.L."/>
            <person name="Sezen U.U."/>
            <person name="Trouern-Trend A."/>
            <person name="McMahon S.M."/>
            <person name="Schaberg P.G."/>
            <person name="Yang J."/>
            <person name="Wegrzyn J.L."/>
            <person name="Swenson N.G."/>
        </authorList>
    </citation>
    <scope>NUCLEOTIDE SEQUENCE</scope>
    <source>
        <strain evidence="2">91603</strain>
    </source>
</reference>
<feature type="compositionally biased region" description="Polar residues" evidence="1">
    <location>
        <begin position="76"/>
        <end position="90"/>
    </location>
</feature>
<dbReference type="EMBL" id="JAJSOW010000001">
    <property type="protein sequence ID" value="KAI9200262.1"/>
    <property type="molecule type" value="Genomic_DNA"/>
</dbReference>
<reference evidence="2" key="2">
    <citation type="submission" date="2023-02" db="EMBL/GenBank/DDBJ databases">
        <authorList>
            <person name="Swenson N.G."/>
            <person name="Wegrzyn J.L."/>
            <person name="Mcevoy S.L."/>
        </authorList>
    </citation>
    <scope>NUCLEOTIDE SEQUENCE</scope>
    <source>
        <strain evidence="2">91603</strain>
        <tissue evidence="2">Leaf</tissue>
    </source>
</reference>
<accession>A0AAD5P5I7</accession>
<keyword evidence="3" id="KW-1185">Reference proteome</keyword>
<sequence length="180" mass="20138">MPDTVVLNVARVENCTACTSNRQLKPANQQGGTNFDNGRKNNPHPHCDYCDRDRHFRATCYKIHGFPPKQVESPAHQANQSISLPKSDDTSMVTAPMITQEQYNKLLSMLSLGSLNSNANLAGHLYNLIYEWLGDILGRITGIFSHEALPFEVERKNIKLPSWHLKIGKPHTSNCHGCSN</sequence>
<name>A0AAD5P5I7_ACENE</name>